<gene>
    <name evidence="1" type="ORF">MANES_01G218250v8</name>
</gene>
<protein>
    <submittedName>
        <fullName evidence="1">Uncharacterized protein</fullName>
    </submittedName>
</protein>
<comment type="caution">
    <text evidence="1">The sequence shown here is derived from an EMBL/GenBank/DDBJ whole genome shotgun (WGS) entry which is preliminary data.</text>
</comment>
<reference evidence="2" key="1">
    <citation type="journal article" date="2016" name="Nat. Biotechnol.">
        <title>Sequencing wild and cultivated cassava and related species reveals extensive interspecific hybridization and genetic diversity.</title>
        <authorList>
            <person name="Bredeson J.V."/>
            <person name="Lyons J.B."/>
            <person name="Prochnik S.E."/>
            <person name="Wu G.A."/>
            <person name="Ha C.M."/>
            <person name="Edsinger-Gonzales E."/>
            <person name="Grimwood J."/>
            <person name="Schmutz J."/>
            <person name="Rabbi I.Y."/>
            <person name="Egesi C."/>
            <person name="Nauluvula P."/>
            <person name="Lebot V."/>
            <person name="Ndunguru J."/>
            <person name="Mkamilo G."/>
            <person name="Bart R.S."/>
            <person name="Setter T.L."/>
            <person name="Gleadow R.M."/>
            <person name="Kulakow P."/>
            <person name="Ferguson M.E."/>
            <person name="Rounsley S."/>
            <person name="Rokhsar D.S."/>
        </authorList>
    </citation>
    <scope>NUCLEOTIDE SEQUENCE [LARGE SCALE GENOMIC DNA]</scope>
    <source>
        <strain evidence="2">cv. AM560-2</strain>
    </source>
</reference>
<organism evidence="1 2">
    <name type="scientific">Manihot esculenta</name>
    <name type="common">Cassava</name>
    <name type="synonym">Jatropha manihot</name>
    <dbReference type="NCBI Taxonomy" id="3983"/>
    <lineage>
        <taxon>Eukaryota</taxon>
        <taxon>Viridiplantae</taxon>
        <taxon>Streptophyta</taxon>
        <taxon>Embryophyta</taxon>
        <taxon>Tracheophyta</taxon>
        <taxon>Spermatophyta</taxon>
        <taxon>Magnoliopsida</taxon>
        <taxon>eudicotyledons</taxon>
        <taxon>Gunneridae</taxon>
        <taxon>Pentapetalae</taxon>
        <taxon>rosids</taxon>
        <taxon>fabids</taxon>
        <taxon>Malpighiales</taxon>
        <taxon>Euphorbiaceae</taxon>
        <taxon>Crotonoideae</taxon>
        <taxon>Manihoteae</taxon>
        <taxon>Manihot</taxon>
    </lineage>
</organism>
<accession>A0ACB7IGI3</accession>
<name>A0ACB7IGI3_MANES</name>
<dbReference type="EMBL" id="CM004387">
    <property type="protein sequence ID" value="KAG8663526.1"/>
    <property type="molecule type" value="Genomic_DNA"/>
</dbReference>
<dbReference type="Proteomes" id="UP000091857">
    <property type="component" value="Chromosome 1"/>
</dbReference>
<keyword evidence="2" id="KW-1185">Reference proteome</keyword>
<evidence type="ECO:0000313" key="2">
    <source>
        <dbReference type="Proteomes" id="UP000091857"/>
    </source>
</evidence>
<evidence type="ECO:0000313" key="1">
    <source>
        <dbReference type="EMBL" id="KAG8663526.1"/>
    </source>
</evidence>
<proteinExistence type="predicted"/>
<sequence>MLRAYSLLIVLLNLAVTISCADNYSREDFPAGFVFGSGTSAYQSVNFERWKGQQVKMGEVLAFWIHFLTRGKWAARQEMYQLKSITNTRKDFTAYADVCFREFGDRVSHWTTLNEPNVFPLYSYDVGMLPPFRCSPPFVVNCSQGNSSSEPYMVAHHLLLAHASAIKLYRKKYQGKQLGLIGIHLFVFGAFPLTNSTQDVLATQRANEFFVGLIANPVVFGDYPESVKRNAGSRLPVFTNEESKQVKGSFDFLGINHYISVMVKDNSASLNSEHRDYQADMAVEMIGSKTNAF</sequence>